<organism evidence="2 3">
    <name type="scientific">Vagococcus fessus</name>
    <dbReference type="NCBI Taxonomy" id="120370"/>
    <lineage>
        <taxon>Bacteria</taxon>
        <taxon>Bacillati</taxon>
        <taxon>Bacillota</taxon>
        <taxon>Bacilli</taxon>
        <taxon>Lactobacillales</taxon>
        <taxon>Enterococcaceae</taxon>
        <taxon>Vagococcus</taxon>
    </lineage>
</organism>
<keyword evidence="3" id="KW-1185">Reference proteome</keyword>
<keyword evidence="1" id="KW-1133">Transmembrane helix</keyword>
<evidence type="ECO:0000256" key="1">
    <source>
        <dbReference type="SAM" id="Phobius"/>
    </source>
</evidence>
<evidence type="ECO:0000313" key="2">
    <source>
        <dbReference type="EMBL" id="RSU03088.1"/>
    </source>
</evidence>
<reference evidence="2 3" key="1">
    <citation type="submission" date="2017-05" db="EMBL/GenBank/DDBJ databases">
        <title>Vagococcus spp. assemblies.</title>
        <authorList>
            <person name="Gulvik C.A."/>
        </authorList>
    </citation>
    <scope>NUCLEOTIDE SEQUENCE [LARGE SCALE GENOMIC DNA]</scope>
    <source>
        <strain evidence="2 3">CCUG 41755</strain>
    </source>
</reference>
<dbReference type="EMBL" id="NGJY01000002">
    <property type="protein sequence ID" value="RSU03088.1"/>
    <property type="molecule type" value="Genomic_DNA"/>
</dbReference>
<evidence type="ECO:0000313" key="3">
    <source>
        <dbReference type="Proteomes" id="UP000287101"/>
    </source>
</evidence>
<dbReference type="AlphaFoldDB" id="A0A430A7K2"/>
<name>A0A430A7K2_9ENTE</name>
<dbReference type="Proteomes" id="UP000287101">
    <property type="component" value="Unassembled WGS sequence"/>
</dbReference>
<feature type="transmembrane region" description="Helical" evidence="1">
    <location>
        <begin position="48"/>
        <end position="67"/>
    </location>
</feature>
<accession>A0A430A7K2</accession>
<sequence length="233" mass="26722">MNFNLLKYILCLAIFIFSWLFGSRNLDRHNTVLSILDTNEPYSGYNDMLRLGTINALLFFILLPPLPKVQLLIRRSRQQSLTRHIVKYSWISLAFTSLFIGSSLLLNRYRFSHAILSATHFYRSMMLYAVIMFLFYLWLGLVFLIISLLFKTHTQALSISFLFSALTTYGGLILFSSGPIRSFEILDTFLKESGAVNLLEYSLILANLITLSIGTALIASLLFNRKDFLNESD</sequence>
<feature type="transmembrane region" description="Helical" evidence="1">
    <location>
        <begin position="5"/>
        <end position="22"/>
    </location>
</feature>
<feature type="transmembrane region" description="Helical" evidence="1">
    <location>
        <begin position="126"/>
        <end position="150"/>
    </location>
</feature>
<keyword evidence="1" id="KW-0812">Transmembrane</keyword>
<comment type="caution">
    <text evidence="2">The sequence shown here is derived from an EMBL/GenBank/DDBJ whole genome shotgun (WGS) entry which is preliminary data.</text>
</comment>
<keyword evidence="1" id="KW-0472">Membrane</keyword>
<dbReference type="RefSeq" id="WP_126831301.1">
    <property type="nucleotide sequence ID" value="NZ_CBCRYB010000004.1"/>
</dbReference>
<feature type="transmembrane region" description="Helical" evidence="1">
    <location>
        <begin position="198"/>
        <end position="223"/>
    </location>
</feature>
<gene>
    <name evidence="2" type="ORF">CBF31_05055</name>
</gene>
<protein>
    <submittedName>
        <fullName evidence="2">Uncharacterized protein</fullName>
    </submittedName>
</protein>
<feature type="transmembrane region" description="Helical" evidence="1">
    <location>
        <begin position="88"/>
        <end position="106"/>
    </location>
</feature>
<feature type="transmembrane region" description="Helical" evidence="1">
    <location>
        <begin position="157"/>
        <end position="178"/>
    </location>
</feature>
<proteinExistence type="predicted"/>